<comment type="caution">
    <text evidence="2">The sequence shown here is derived from an EMBL/GenBank/DDBJ whole genome shotgun (WGS) entry which is preliminary data.</text>
</comment>
<dbReference type="RefSeq" id="WP_121192246.1">
    <property type="nucleotide sequence ID" value="NZ_RBWV01000009.1"/>
</dbReference>
<evidence type="ECO:0000259" key="1">
    <source>
        <dbReference type="Pfam" id="PF01402"/>
    </source>
</evidence>
<dbReference type="InterPro" id="IPR013321">
    <property type="entry name" value="Arc_rbn_hlx_hlx"/>
</dbReference>
<reference evidence="2 3" key="1">
    <citation type="submission" date="2018-10" db="EMBL/GenBank/DDBJ databases">
        <title>Genomic Encyclopedia of Archaeal and Bacterial Type Strains, Phase II (KMG-II): from individual species to whole genera.</title>
        <authorList>
            <person name="Goeker M."/>
        </authorList>
    </citation>
    <scope>NUCLEOTIDE SEQUENCE [LARGE SCALE GENOMIC DNA]</scope>
    <source>
        <strain evidence="2 3">RP-AC37</strain>
    </source>
</reference>
<proteinExistence type="predicted"/>
<gene>
    <name evidence="2" type="ORF">CLV35_1004</name>
</gene>
<protein>
    <submittedName>
        <fullName evidence="2">Ribbon-helix-helix CopG family protein</fullName>
    </submittedName>
</protein>
<organism evidence="2 3">
    <name type="scientific">Motilibacter peucedani</name>
    <dbReference type="NCBI Taxonomy" id="598650"/>
    <lineage>
        <taxon>Bacteria</taxon>
        <taxon>Bacillati</taxon>
        <taxon>Actinomycetota</taxon>
        <taxon>Actinomycetes</taxon>
        <taxon>Motilibacterales</taxon>
        <taxon>Motilibacteraceae</taxon>
        <taxon>Motilibacter</taxon>
    </lineage>
</organism>
<dbReference type="InParanoid" id="A0A420XUQ2"/>
<evidence type="ECO:0000313" key="3">
    <source>
        <dbReference type="Proteomes" id="UP000281955"/>
    </source>
</evidence>
<dbReference type="CDD" id="cd22231">
    <property type="entry name" value="RHH_NikR_HicB-like"/>
    <property type="match status" value="1"/>
</dbReference>
<dbReference type="SUPFAM" id="SSF47598">
    <property type="entry name" value="Ribbon-helix-helix"/>
    <property type="match status" value="1"/>
</dbReference>
<dbReference type="EMBL" id="RBWV01000009">
    <property type="protein sequence ID" value="RKS80566.1"/>
    <property type="molecule type" value="Genomic_DNA"/>
</dbReference>
<dbReference type="GO" id="GO:0006355">
    <property type="term" value="P:regulation of DNA-templated transcription"/>
    <property type="evidence" value="ECO:0007669"/>
    <property type="project" value="InterPro"/>
</dbReference>
<evidence type="ECO:0000313" key="2">
    <source>
        <dbReference type="EMBL" id="RKS80566.1"/>
    </source>
</evidence>
<dbReference type="Proteomes" id="UP000281955">
    <property type="component" value="Unassembled WGS sequence"/>
</dbReference>
<dbReference type="Pfam" id="PF01402">
    <property type="entry name" value="RHH_1"/>
    <property type="match status" value="1"/>
</dbReference>
<dbReference type="InterPro" id="IPR002145">
    <property type="entry name" value="CopG"/>
</dbReference>
<dbReference type="Gene3D" id="1.10.1220.10">
    <property type="entry name" value="Met repressor-like"/>
    <property type="match status" value="1"/>
</dbReference>
<dbReference type="AlphaFoldDB" id="A0A420XUQ2"/>
<name>A0A420XUQ2_9ACTN</name>
<sequence>MADERVRGELVDGAQLQAWADEAEAGYDVAALRRRGRPAAGDGPGVVVTVRLDEATLAALLERAEAEGLPNRTEAIRAAVRAWAHVA</sequence>
<feature type="domain" description="Ribbon-helix-helix protein CopG" evidence="1">
    <location>
        <begin position="46"/>
        <end position="83"/>
    </location>
</feature>
<dbReference type="InterPro" id="IPR010985">
    <property type="entry name" value="Ribbon_hlx_hlx"/>
</dbReference>
<accession>A0A420XUQ2</accession>
<keyword evidence="3" id="KW-1185">Reference proteome</keyword>